<dbReference type="Gene3D" id="3.40.50.620">
    <property type="entry name" value="HUPs"/>
    <property type="match status" value="2"/>
</dbReference>
<comment type="pathway">
    <text evidence="1">Amino-acid biosynthesis; L-asparagine biosynthesis; L-asparagine from L-aspartate (L-Gln route): step 1/1.</text>
</comment>
<organism evidence="11 12">
    <name type="scientific">Candidatus Cohnella colombiensis</name>
    <dbReference type="NCBI Taxonomy" id="3121368"/>
    <lineage>
        <taxon>Bacteria</taxon>
        <taxon>Bacillati</taxon>
        <taxon>Bacillota</taxon>
        <taxon>Bacilli</taxon>
        <taxon>Bacillales</taxon>
        <taxon>Paenibacillaceae</taxon>
        <taxon>Cohnella</taxon>
    </lineage>
</organism>
<gene>
    <name evidence="11" type="ORF">P0Y55_02195</name>
</gene>
<comment type="similarity">
    <text evidence="2">Belongs to the asparagine synthetase family.</text>
</comment>
<feature type="binding site" evidence="9">
    <location>
        <position position="297"/>
    </location>
    <ligand>
        <name>ATP</name>
        <dbReference type="ChEBI" id="CHEBI:30616"/>
    </ligand>
</feature>
<dbReference type="InterPro" id="IPR001962">
    <property type="entry name" value="Asn_synthase"/>
</dbReference>
<evidence type="ECO:0000256" key="5">
    <source>
        <dbReference type="ARBA" id="ARBA00022840"/>
    </source>
</evidence>
<dbReference type="Gene3D" id="3.60.20.10">
    <property type="entry name" value="Glutamine Phosphoribosylpyrophosphate, subunit 1, domain 1"/>
    <property type="match status" value="1"/>
</dbReference>
<dbReference type="EMBL" id="CP119317">
    <property type="protein sequence ID" value="WEK54915.1"/>
    <property type="molecule type" value="Genomic_DNA"/>
</dbReference>
<dbReference type="InterPro" id="IPR033738">
    <property type="entry name" value="AsnB_N"/>
</dbReference>
<dbReference type="EC" id="6.3.5.4" evidence="3"/>
<dbReference type="AlphaFoldDB" id="A0AA95EWT6"/>
<dbReference type="GO" id="GO:0006529">
    <property type="term" value="P:asparagine biosynthetic process"/>
    <property type="evidence" value="ECO:0007669"/>
    <property type="project" value="UniProtKB-KW"/>
</dbReference>
<feature type="binding site" evidence="9">
    <location>
        <position position="100"/>
    </location>
    <ligand>
        <name>L-glutamine</name>
        <dbReference type="ChEBI" id="CHEBI:58359"/>
    </ligand>
</feature>
<evidence type="ECO:0000256" key="7">
    <source>
        <dbReference type="ARBA" id="ARBA00022962"/>
    </source>
</evidence>
<dbReference type="InterPro" id="IPR017932">
    <property type="entry name" value="GATase_2_dom"/>
</dbReference>
<dbReference type="InterPro" id="IPR006426">
    <property type="entry name" value="Asn_synth_AEB"/>
</dbReference>
<dbReference type="InterPro" id="IPR014729">
    <property type="entry name" value="Rossmann-like_a/b/a_fold"/>
</dbReference>
<feature type="domain" description="Glutamine amidotransferase type-2" evidence="10">
    <location>
        <begin position="2"/>
        <end position="217"/>
    </location>
</feature>
<dbReference type="SUPFAM" id="SSF52402">
    <property type="entry name" value="Adenine nucleotide alpha hydrolases-like"/>
    <property type="match status" value="1"/>
</dbReference>
<keyword evidence="4 9" id="KW-0547">Nucleotide-binding</keyword>
<evidence type="ECO:0000259" key="10">
    <source>
        <dbReference type="PROSITE" id="PS51278"/>
    </source>
</evidence>
<proteinExistence type="inferred from homology"/>
<dbReference type="SUPFAM" id="SSF56235">
    <property type="entry name" value="N-terminal nucleophile aminohydrolases (Ntn hydrolases)"/>
    <property type="match status" value="1"/>
</dbReference>
<dbReference type="Pfam" id="PF00733">
    <property type="entry name" value="Asn_synthase"/>
    <property type="match status" value="1"/>
</dbReference>
<evidence type="ECO:0000313" key="12">
    <source>
        <dbReference type="Proteomes" id="UP001178662"/>
    </source>
</evidence>
<evidence type="ECO:0000256" key="9">
    <source>
        <dbReference type="PIRSR" id="PIRSR001589-2"/>
    </source>
</evidence>
<keyword evidence="5 9" id="KW-0067">ATP-binding</keyword>
<evidence type="ECO:0000313" key="11">
    <source>
        <dbReference type="EMBL" id="WEK54915.1"/>
    </source>
</evidence>
<evidence type="ECO:0000256" key="4">
    <source>
        <dbReference type="ARBA" id="ARBA00022741"/>
    </source>
</evidence>
<dbReference type="PIRSF" id="PIRSF001589">
    <property type="entry name" value="Asn_synthetase_glu-h"/>
    <property type="match status" value="1"/>
</dbReference>
<accession>A0AA95EWT6</accession>
<sequence>MSAIHGIYHFHNQPVPLEHGLNLMQELAQYPADDTDYWHSGSIFLGNHAQWITPESIHEQQPHFNANLRLAITADAIIDNRDELYERLQIHHNYRKEITDSELIMLSYHRWGEDCPKFLVGDFAFMIWDEMKQALFGARDFSGTRTLYFHQSSDRFAFCTTIKPLLTLPYIDQQLNERWIAEYLATPGRLETVDAFSTVYGSIGQVPPSHSITISNGAVTFTRYCTFNDDQSLKLKSNEEYEEATRAIFQQAIDSRLRTYHQVGSYLSGGLDSGSVVSFAARTLREQNKRLYTYSYVPEKDFVDWTSKRRMADERPYIQSTVAHVGNIDDHYLDFQGKSPLSAVDECLDTMEMPYTFVENSFWVNGIFERAKQQGVGVLLNGGRGNHSISWGPAVDYYATLLKRFQFIRLYREMNQYRKNFDLGRRQLLSLVSDKAFSKKENSADGMTDHILINSQFAKKTNVYEMLESHGMTRTGTHDSIQNRIGTRALPFNRIMNWTNSGVNGTKQSLRHGIWYRDPMNDLRVVKFCLSVPTDQFVQNGMDRALIRRSMVGFIPDKVRLNYKVRGIQGADALYRMQREWSTFMNELEEVCHDERMNEYLDMTQLRAIISRMRNQPDSKEVFDGAFTMLMRALIVYRFVGSLERR</sequence>
<keyword evidence="6" id="KW-0028">Amino-acid biosynthesis</keyword>
<evidence type="ECO:0000256" key="3">
    <source>
        <dbReference type="ARBA" id="ARBA00012737"/>
    </source>
</evidence>
<keyword evidence="7" id="KW-0315">Glutamine amidotransferase</keyword>
<dbReference type="GO" id="GO:0005524">
    <property type="term" value="F:ATP binding"/>
    <property type="evidence" value="ECO:0007669"/>
    <property type="project" value="UniProtKB-KW"/>
</dbReference>
<dbReference type="InterPro" id="IPR051786">
    <property type="entry name" value="ASN_synthetase/amidase"/>
</dbReference>
<dbReference type="GO" id="GO:0004066">
    <property type="term" value="F:asparagine synthase (glutamine-hydrolyzing) activity"/>
    <property type="evidence" value="ECO:0007669"/>
    <property type="project" value="UniProtKB-EC"/>
</dbReference>
<protein>
    <recommendedName>
        <fullName evidence="3">asparagine synthase (glutamine-hydrolyzing)</fullName>
        <ecNumber evidence="3">6.3.5.4</ecNumber>
    </recommendedName>
</protein>
<dbReference type="PROSITE" id="PS51278">
    <property type="entry name" value="GATASE_TYPE_2"/>
    <property type="match status" value="1"/>
</dbReference>
<keyword evidence="12" id="KW-1185">Reference proteome</keyword>
<name>A0AA95EWT6_9BACL</name>
<evidence type="ECO:0000256" key="6">
    <source>
        <dbReference type="ARBA" id="ARBA00022888"/>
    </source>
</evidence>
<dbReference type="PANTHER" id="PTHR43284:SF1">
    <property type="entry name" value="ASPARAGINE SYNTHETASE"/>
    <property type="match status" value="1"/>
</dbReference>
<evidence type="ECO:0000256" key="2">
    <source>
        <dbReference type="ARBA" id="ARBA00005752"/>
    </source>
</evidence>
<keyword evidence="6" id="KW-0061">Asparagine biosynthesis</keyword>
<evidence type="ECO:0000256" key="1">
    <source>
        <dbReference type="ARBA" id="ARBA00005187"/>
    </source>
</evidence>
<reference evidence="11" key="1">
    <citation type="submission" date="2023-03" db="EMBL/GenBank/DDBJ databases">
        <title>Andean soil-derived lignocellulolytic bacterial consortium as a source of novel taxa and putative plastic-active enzymes.</title>
        <authorList>
            <person name="Diaz-Garcia L."/>
            <person name="Chuvochina M."/>
            <person name="Feuerriegel G."/>
            <person name="Bunk B."/>
            <person name="Sproer C."/>
            <person name="Streit W.R."/>
            <person name="Rodriguez L.M."/>
            <person name="Overmann J."/>
            <person name="Jimenez D.J."/>
        </authorList>
    </citation>
    <scope>NUCLEOTIDE SEQUENCE</scope>
    <source>
        <strain evidence="11">MAG 2441</strain>
    </source>
</reference>
<dbReference type="Pfam" id="PF13537">
    <property type="entry name" value="GATase_7"/>
    <property type="match status" value="1"/>
</dbReference>
<dbReference type="PANTHER" id="PTHR43284">
    <property type="entry name" value="ASPARAGINE SYNTHETASE (GLUTAMINE-HYDROLYZING)"/>
    <property type="match status" value="1"/>
</dbReference>
<dbReference type="InterPro" id="IPR029055">
    <property type="entry name" value="Ntn_hydrolases_N"/>
</dbReference>
<comment type="catalytic activity">
    <reaction evidence="8">
        <text>L-aspartate + L-glutamine + ATP + H2O = L-asparagine + L-glutamate + AMP + diphosphate + H(+)</text>
        <dbReference type="Rhea" id="RHEA:12228"/>
        <dbReference type="ChEBI" id="CHEBI:15377"/>
        <dbReference type="ChEBI" id="CHEBI:15378"/>
        <dbReference type="ChEBI" id="CHEBI:29985"/>
        <dbReference type="ChEBI" id="CHEBI:29991"/>
        <dbReference type="ChEBI" id="CHEBI:30616"/>
        <dbReference type="ChEBI" id="CHEBI:33019"/>
        <dbReference type="ChEBI" id="CHEBI:58048"/>
        <dbReference type="ChEBI" id="CHEBI:58359"/>
        <dbReference type="ChEBI" id="CHEBI:456215"/>
        <dbReference type="EC" id="6.3.5.4"/>
    </reaction>
</comment>
<dbReference type="Proteomes" id="UP001178662">
    <property type="component" value="Chromosome"/>
</dbReference>
<evidence type="ECO:0000256" key="8">
    <source>
        <dbReference type="ARBA" id="ARBA00048741"/>
    </source>
</evidence>
<dbReference type="CDD" id="cd00712">
    <property type="entry name" value="AsnB"/>
    <property type="match status" value="1"/>
</dbReference>